<name>A0A0D0DLZ3_9AGAM</name>
<dbReference type="EMBL" id="KN825601">
    <property type="protein sequence ID" value="KIK83034.1"/>
    <property type="molecule type" value="Genomic_DNA"/>
</dbReference>
<protein>
    <submittedName>
        <fullName evidence="1">Uncharacterized protein</fullName>
    </submittedName>
</protein>
<evidence type="ECO:0000313" key="1">
    <source>
        <dbReference type="EMBL" id="KIK83034.1"/>
    </source>
</evidence>
<keyword evidence="2" id="KW-1185">Reference proteome</keyword>
<reference evidence="1 2" key="1">
    <citation type="submission" date="2014-04" db="EMBL/GenBank/DDBJ databases">
        <authorList>
            <consortium name="DOE Joint Genome Institute"/>
            <person name="Kuo A."/>
            <person name="Kohler A."/>
            <person name="Jargeat P."/>
            <person name="Nagy L.G."/>
            <person name="Floudas D."/>
            <person name="Copeland A."/>
            <person name="Barry K.W."/>
            <person name="Cichocki N."/>
            <person name="Veneault-Fourrey C."/>
            <person name="LaButti K."/>
            <person name="Lindquist E.A."/>
            <person name="Lipzen A."/>
            <person name="Lundell T."/>
            <person name="Morin E."/>
            <person name="Murat C."/>
            <person name="Sun H."/>
            <person name="Tunlid A."/>
            <person name="Henrissat B."/>
            <person name="Grigoriev I.V."/>
            <person name="Hibbett D.S."/>
            <person name="Martin F."/>
            <person name="Nordberg H.P."/>
            <person name="Cantor M.N."/>
            <person name="Hua S.X."/>
        </authorList>
    </citation>
    <scope>NUCLEOTIDE SEQUENCE [LARGE SCALE GENOMIC DNA]</scope>
    <source>
        <strain evidence="1 2">Ve08.2h10</strain>
    </source>
</reference>
<feature type="non-terminal residue" evidence="1">
    <location>
        <position position="1"/>
    </location>
</feature>
<gene>
    <name evidence="1" type="ORF">PAXRUDRAFT_71739</name>
</gene>
<reference evidence="2" key="2">
    <citation type="submission" date="2015-01" db="EMBL/GenBank/DDBJ databases">
        <title>Evolutionary Origins and Diversification of the Mycorrhizal Mutualists.</title>
        <authorList>
            <consortium name="DOE Joint Genome Institute"/>
            <consortium name="Mycorrhizal Genomics Consortium"/>
            <person name="Kohler A."/>
            <person name="Kuo A."/>
            <person name="Nagy L.G."/>
            <person name="Floudas D."/>
            <person name="Copeland A."/>
            <person name="Barry K.W."/>
            <person name="Cichocki N."/>
            <person name="Veneault-Fourrey C."/>
            <person name="LaButti K."/>
            <person name="Lindquist E.A."/>
            <person name="Lipzen A."/>
            <person name="Lundell T."/>
            <person name="Morin E."/>
            <person name="Murat C."/>
            <person name="Riley R."/>
            <person name="Ohm R."/>
            <person name="Sun H."/>
            <person name="Tunlid A."/>
            <person name="Henrissat B."/>
            <person name="Grigoriev I.V."/>
            <person name="Hibbett D.S."/>
            <person name="Martin F."/>
        </authorList>
    </citation>
    <scope>NUCLEOTIDE SEQUENCE [LARGE SCALE GENOMIC DNA]</scope>
    <source>
        <strain evidence="2">Ve08.2h10</strain>
    </source>
</reference>
<dbReference type="Proteomes" id="UP000054538">
    <property type="component" value="Unassembled WGS sequence"/>
</dbReference>
<organism evidence="1 2">
    <name type="scientific">Paxillus rubicundulus Ve08.2h10</name>
    <dbReference type="NCBI Taxonomy" id="930991"/>
    <lineage>
        <taxon>Eukaryota</taxon>
        <taxon>Fungi</taxon>
        <taxon>Dikarya</taxon>
        <taxon>Basidiomycota</taxon>
        <taxon>Agaricomycotina</taxon>
        <taxon>Agaricomycetes</taxon>
        <taxon>Agaricomycetidae</taxon>
        <taxon>Boletales</taxon>
        <taxon>Paxilineae</taxon>
        <taxon>Paxillaceae</taxon>
        <taxon>Paxillus</taxon>
    </lineage>
</organism>
<evidence type="ECO:0000313" key="2">
    <source>
        <dbReference type="Proteomes" id="UP000054538"/>
    </source>
</evidence>
<dbReference type="AlphaFoldDB" id="A0A0D0DLZ3"/>
<dbReference type="OrthoDB" id="3199698at2759"/>
<feature type="non-terminal residue" evidence="1">
    <location>
        <position position="124"/>
    </location>
</feature>
<dbReference type="STRING" id="930991.A0A0D0DLZ3"/>
<sequence length="124" mass="13767">HFCHVIFGIGPYIGNYPEQVLLSGIIQGWCSRCVAPPNNLDGLDRGAPQMQALTNALVEELSSGVIWDEWGVDGNVKASSIFIPFTDDFPHADIHELLAPNILHQLVKGTFKDHLVEWVGRYLD</sequence>
<dbReference type="InterPro" id="IPR041078">
    <property type="entry name" value="Plavaka"/>
</dbReference>
<accession>A0A0D0DLZ3</accession>
<dbReference type="InParanoid" id="A0A0D0DLZ3"/>
<proteinExistence type="predicted"/>
<dbReference type="HOGENOM" id="CLU_103601_1_0_1"/>
<dbReference type="Pfam" id="PF18759">
    <property type="entry name" value="Plavaka"/>
    <property type="match status" value="1"/>
</dbReference>